<comment type="caution">
    <text evidence="1">The sequence shown here is derived from an EMBL/GenBank/DDBJ whole genome shotgun (WGS) entry which is preliminary data.</text>
</comment>
<dbReference type="AlphaFoldDB" id="A0A090T0X9"/>
<reference evidence="1 2" key="1">
    <citation type="submission" date="2014-09" db="EMBL/GenBank/DDBJ databases">
        <title>Vibrio maritimus JCM 19240. (C210) whole genome shotgun sequence.</title>
        <authorList>
            <person name="Sawabe T."/>
            <person name="Meirelles P."/>
            <person name="Nakanishi M."/>
            <person name="Sayaka M."/>
            <person name="Hattori M."/>
            <person name="Ohkuma M."/>
        </authorList>
    </citation>
    <scope>NUCLEOTIDE SEQUENCE [LARGE SCALE GENOMIC DNA]</scope>
    <source>
        <strain evidence="1 2">JCM 19240</strain>
    </source>
</reference>
<dbReference type="Proteomes" id="UP000029224">
    <property type="component" value="Unassembled WGS sequence"/>
</dbReference>
<gene>
    <name evidence="1" type="ORF">JCM19240_2366</name>
</gene>
<dbReference type="OrthoDB" id="8715852at2"/>
<evidence type="ECO:0000313" key="2">
    <source>
        <dbReference type="Proteomes" id="UP000029224"/>
    </source>
</evidence>
<organism evidence="1 2">
    <name type="scientific">Vibrio maritimus</name>
    <dbReference type="NCBI Taxonomy" id="990268"/>
    <lineage>
        <taxon>Bacteria</taxon>
        <taxon>Pseudomonadati</taxon>
        <taxon>Pseudomonadota</taxon>
        <taxon>Gammaproteobacteria</taxon>
        <taxon>Vibrionales</taxon>
        <taxon>Vibrionaceae</taxon>
        <taxon>Vibrio</taxon>
    </lineage>
</organism>
<proteinExistence type="predicted"/>
<sequence length="232" mass="26757">MSNFAPFLTIRVEHAYFANDNGSPQITISPTVASLEWLRQHHMFVKPSVDGLIVFCDQDYLEDIVPNGESYRLQFRITSSDPYFRNYTKIDNPDNKSLAIFNCDQANINSSVINISQWINHPDINNLEYIEPISDRDIMNSLVGVVDFLEPRSQFNKLNKLLNLRFENNLALWQYYIPSYLSDKGVSIVDTSNSHNFQIKGHVSLANLEYTIFESNTEIPILKRSELNSIEK</sequence>
<reference evidence="1 2" key="2">
    <citation type="submission" date="2014-09" db="EMBL/GenBank/DDBJ databases">
        <authorList>
            <consortium name="NBRP consortium"/>
            <person name="Sawabe T."/>
            <person name="Meirelles P."/>
            <person name="Nakanishi M."/>
            <person name="Sayaka M."/>
            <person name="Hattori M."/>
            <person name="Ohkuma M."/>
        </authorList>
    </citation>
    <scope>NUCLEOTIDE SEQUENCE [LARGE SCALE GENOMIC DNA]</scope>
    <source>
        <strain evidence="1 2">JCM 19240</strain>
    </source>
</reference>
<keyword evidence="2" id="KW-1185">Reference proteome</keyword>
<accession>A0A090T0X9</accession>
<evidence type="ECO:0000313" key="1">
    <source>
        <dbReference type="EMBL" id="GAL33670.1"/>
    </source>
</evidence>
<protein>
    <submittedName>
        <fullName evidence="1">Uncharacterized protein</fullName>
    </submittedName>
</protein>
<dbReference type="EMBL" id="BBMT01000003">
    <property type="protein sequence ID" value="GAL33670.1"/>
    <property type="molecule type" value="Genomic_DNA"/>
</dbReference>
<name>A0A090T0X9_9VIBR</name>